<sequence length="315" mass="33780">MHAVGDAERSASPRCVHQVVARDGVALHVREYPAVPAAGSGLLTAPRTLLLVHGAFEHGELYDHAARYFAARGWRVLLPDLRGHGRSGGTAMHVRRFVEYVADLRGLLREFDADPARTALVGNSMGGLATARLIQNADRGGPAPAAAAALCSPLLRIVTPVPIPKLLAGKVCRLLRPRTRFAAPRNAHDPVAAARPHDPLRRTAVTASWFFAVRRAVKAVWKDADRIATPLHVMQSGADRVVCPLAPGVWINEVGAADRSCEVLPGANHEVFQEPDWRRHAARLAEWFETRVPAAEGLAAAGPAAELAPAARRAA</sequence>
<reference evidence="2 3" key="1">
    <citation type="submission" date="2019-02" db="EMBL/GenBank/DDBJ databases">
        <title>Deep-cultivation of Planctomycetes and their phenomic and genomic characterization uncovers novel biology.</title>
        <authorList>
            <person name="Wiegand S."/>
            <person name="Jogler M."/>
            <person name="Boedeker C."/>
            <person name="Pinto D."/>
            <person name="Vollmers J."/>
            <person name="Rivas-Marin E."/>
            <person name="Kohn T."/>
            <person name="Peeters S.H."/>
            <person name="Heuer A."/>
            <person name="Rast P."/>
            <person name="Oberbeckmann S."/>
            <person name="Bunk B."/>
            <person name="Jeske O."/>
            <person name="Meyerdierks A."/>
            <person name="Storesund J.E."/>
            <person name="Kallscheuer N."/>
            <person name="Luecker S."/>
            <person name="Lage O.M."/>
            <person name="Pohl T."/>
            <person name="Merkel B.J."/>
            <person name="Hornburger P."/>
            <person name="Mueller R.-W."/>
            <person name="Bruemmer F."/>
            <person name="Labrenz M."/>
            <person name="Spormann A.M."/>
            <person name="Op den Camp H."/>
            <person name="Overmann J."/>
            <person name="Amann R."/>
            <person name="Jetten M.S.M."/>
            <person name="Mascher T."/>
            <person name="Medema M.H."/>
            <person name="Devos D.P."/>
            <person name="Kaster A.-K."/>
            <person name="Ovreas L."/>
            <person name="Rohde M."/>
            <person name="Galperin M.Y."/>
            <person name="Jogler C."/>
        </authorList>
    </citation>
    <scope>NUCLEOTIDE SEQUENCE [LARGE SCALE GENOMIC DNA]</scope>
    <source>
        <strain evidence="2 3">CA12</strain>
    </source>
</reference>
<dbReference type="InterPro" id="IPR022742">
    <property type="entry name" value="Hydrolase_4"/>
</dbReference>
<dbReference type="Pfam" id="PF12146">
    <property type="entry name" value="Hydrolase_4"/>
    <property type="match status" value="1"/>
</dbReference>
<dbReference type="EC" id="3.1.1.-" evidence="2"/>
<name>A0A517PCK9_9PLAN</name>
<dbReference type="InterPro" id="IPR051044">
    <property type="entry name" value="MAG_DAG_Lipase"/>
</dbReference>
<dbReference type="AlphaFoldDB" id="A0A517PCK9"/>
<dbReference type="InterPro" id="IPR000073">
    <property type="entry name" value="AB_hydrolase_1"/>
</dbReference>
<dbReference type="Gene3D" id="3.40.50.1820">
    <property type="entry name" value="alpha/beta hydrolase"/>
    <property type="match status" value="1"/>
</dbReference>
<gene>
    <name evidence="2" type="primary">ytpA_1</name>
    <name evidence="2" type="ORF">CA12_32170</name>
</gene>
<feature type="domain" description="Serine aminopeptidase S33" evidence="1">
    <location>
        <begin position="48"/>
        <end position="276"/>
    </location>
</feature>
<keyword evidence="3" id="KW-1185">Reference proteome</keyword>
<proteinExistence type="predicted"/>
<keyword evidence="2" id="KW-0378">Hydrolase</keyword>
<protein>
    <submittedName>
        <fullName evidence="2">Phospholipase YtpA</fullName>
        <ecNumber evidence="2">3.1.1.-</ecNumber>
    </submittedName>
</protein>
<dbReference type="InterPro" id="IPR029058">
    <property type="entry name" value="AB_hydrolase_fold"/>
</dbReference>
<evidence type="ECO:0000313" key="2">
    <source>
        <dbReference type="EMBL" id="QDT17105.1"/>
    </source>
</evidence>
<evidence type="ECO:0000259" key="1">
    <source>
        <dbReference type="Pfam" id="PF12146"/>
    </source>
</evidence>
<dbReference type="KEGG" id="acaf:CA12_32170"/>
<dbReference type="GO" id="GO:0016787">
    <property type="term" value="F:hydrolase activity"/>
    <property type="evidence" value="ECO:0007669"/>
    <property type="project" value="UniProtKB-KW"/>
</dbReference>
<dbReference type="EMBL" id="CP036265">
    <property type="protein sequence ID" value="QDT17105.1"/>
    <property type="molecule type" value="Genomic_DNA"/>
</dbReference>
<dbReference type="SUPFAM" id="SSF53474">
    <property type="entry name" value="alpha/beta-Hydrolases"/>
    <property type="match status" value="1"/>
</dbReference>
<dbReference type="Proteomes" id="UP000318741">
    <property type="component" value="Chromosome"/>
</dbReference>
<dbReference type="PRINTS" id="PR00111">
    <property type="entry name" value="ABHYDROLASE"/>
</dbReference>
<evidence type="ECO:0000313" key="3">
    <source>
        <dbReference type="Proteomes" id="UP000318741"/>
    </source>
</evidence>
<organism evidence="2 3">
    <name type="scientific">Alienimonas californiensis</name>
    <dbReference type="NCBI Taxonomy" id="2527989"/>
    <lineage>
        <taxon>Bacteria</taxon>
        <taxon>Pseudomonadati</taxon>
        <taxon>Planctomycetota</taxon>
        <taxon>Planctomycetia</taxon>
        <taxon>Planctomycetales</taxon>
        <taxon>Planctomycetaceae</taxon>
        <taxon>Alienimonas</taxon>
    </lineage>
</organism>
<accession>A0A517PCK9</accession>
<dbReference type="RefSeq" id="WP_165700798.1">
    <property type="nucleotide sequence ID" value="NZ_CP036265.1"/>
</dbReference>
<dbReference type="PANTHER" id="PTHR11614">
    <property type="entry name" value="PHOSPHOLIPASE-RELATED"/>
    <property type="match status" value="1"/>
</dbReference>